<dbReference type="Proteomes" id="UP000016922">
    <property type="component" value="Unassembled WGS sequence"/>
</dbReference>
<dbReference type="KEGG" id="glz:GLAREA_08326"/>
<dbReference type="OrthoDB" id="62952at2759"/>
<dbReference type="GeneID" id="19467375"/>
<dbReference type="HOGENOM" id="CLU_546345_0_0_1"/>
<protein>
    <submittedName>
        <fullName evidence="1">Uncharacterized protein</fullName>
    </submittedName>
</protein>
<dbReference type="AlphaFoldDB" id="S3CGR2"/>
<gene>
    <name evidence="1" type="ORF">GLAREA_08326</name>
</gene>
<proteinExistence type="predicted"/>
<keyword evidence="2" id="KW-1185">Reference proteome</keyword>
<accession>S3CGR2</accession>
<reference evidence="1 2" key="1">
    <citation type="journal article" date="2013" name="BMC Genomics">
        <title>Genomics-driven discovery of the pneumocandin biosynthetic gene cluster in the fungus Glarea lozoyensis.</title>
        <authorList>
            <person name="Chen L."/>
            <person name="Yue Q."/>
            <person name="Zhang X."/>
            <person name="Xiang M."/>
            <person name="Wang C."/>
            <person name="Li S."/>
            <person name="Che Y."/>
            <person name="Ortiz-Lopez F.J."/>
            <person name="Bills G.F."/>
            <person name="Liu X."/>
            <person name="An Z."/>
        </authorList>
    </citation>
    <scope>NUCLEOTIDE SEQUENCE [LARGE SCALE GENOMIC DNA]</scope>
    <source>
        <strain evidence="2">ATCC 20868 / MF5171</strain>
    </source>
</reference>
<sequence>MEESASNSIPIEDSKEPAAHYESESLKANMLERAGFDIRREIFSYVLLVTLPMKFDHSILWAGRSTTHIRHRELDFRNVNCLLFRLNKELSREALEYFYTQNHFVYFQTFYCHDLRHALLNTLPTRRFDRELQSLKNYMLCISLEHRHHNNWIKTEKPSKYFESVVIRSEDLADFFLLLDKYTSSQRRSPLVGISLDFNLLMPQNRHLQAAHEILEAIRLHTREPVRSASFEERQISLYISGDVTEEQILQIKDSMRLDRLQPSDFEQKGRDYMQKAQFLAPKHDCVDWIKAMQFLTMSGKFPKKQLVCDVFDTAGSLFTKLKMPLEALVATNNALCLSATSNSSETTRSLYQRLEELLLAEATWDIGQYLVEETLKKYPANTRLQDAASRIRAQRQQKAEM</sequence>
<name>S3CGR2_GLAL2</name>
<evidence type="ECO:0000313" key="1">
    <source>
        <dbReference type="EMBL" id="EPE24474.1"/>
    </source>
</evidence>
<dbReference type="RefSeq" id="XP_008088562.1">
    <property type="nucleotide sequence ID" value="XM_008090371.1"/>
</dbReference>
<organism evidence="1 2">
    <name type="scientific">Glarea lozoyensis (strain ATCC 20868 / MF5171)</name>
    <dbReference type="NCBI Taxonomy" id="1116229"/>
    <lineage>
        <taxon>Eukaryota</taxon>
        <taxon>Fungi</taxon>
        <taxon>Dikarya</taxon>
        <taxon>Ascomycota</taxon>
        <taxon>Pezizomycotina</taxon>
        <taxon>Leotiomycetes</taxon>
        <taxon>Helotiales</taxon>
        <taxon>Helotiaceae</taxon>
        <taxon>Glarea</taxon>
    </lineage>
</organism>
<dbReference type="EMBL" id="KE145373">
    <property type="protein sequence ID" value="EPE24474.1"/>
    <property type="molecule type" value="Genomic_DNA"/>
</dbReference>
<evidence type="ECO:0000313" key="2">
    <source>
        <dbReference type="Proteomes" id="UP000016922"/>
    </source>
</evidence>